<name>A0A4Q7MBY1_9BURK</name>
<feature type="domain" description="FAD-binding" evidence="8">
    <location>
        <begin position="7"/>
        <end position="338"/>
    </location>
</feature>
<reference evidence="9 10" key="1">
    <citation type="submission" date="2019-02" db="EMBL/GenBank/DDBJ databases">
        <title>Genomic Encyclopedia of Type Strains, Phase IV (KMG-IV): sequencing the most valuable type-strain genomes for metagenomic binning, comparative biology and taxonomic classification.</title>
        <authorList>
            <person name="Goeker M."/>
        </authorList>
    </citation>
    <scope>NUCLEOTIDE SEQUENCE [LARGE SCALE GENOMIC DNA]</scope>
    <source>
        <strain evidence="9 10">DSM 16618</strain>
    </source>
</reference>
<comment type="pathway">
    <text evidence="2">Cofactor biosynthesis; ubiquinone biosynthesis.</text>
</comment>
<dbReference type="AlphaFoldDB" id="A0A4Q7MBY1"/>
<dbReference type="GeneID" id="99727027"/>
<dbReference type="PRINTS" id="PR00420">
    <property type="entry name" value="RNGMNOXGNASE"/>
</dbReference>
<sequence>MTHAAEKDVVIVGAGPAGLCLARALSAGGLSVTIVEQQPASSLADPAFDGREIALSHESRQLLEELGVWQLIAEDDISLLRDAHVFNGSSRNPMAITAQAGGSDQLGWLVPNCCIRRAAWQAVSQRPTIEVLDGTSAVTVEPGEHSTRVSLSDGRQLHTRLLVAADSRFSSMRRAMGIGAYMHDFGKSMMVGRLDHEIDHGHVAWEWFGYGQTLALLPLNGLRASAVLTLPHHQIQALQALDDASFADEMTRRFDQRLGKMSTASTRHVYPLVGVYAYRFAGPRFALVGDAAVGMHPVTAHGFNLGLRSVASLSRQVLTAARRNADIGDSSWLKRYERAHRLHTLPLFLSTNLVVTMFTNDTPPGRLLREATLRFASSASPFKRFVASRLT</sequence>
<accession>A0A4Q7MBY1</accession>
<keyword evidence="5" id="KW-0274">FAD</keyword>
<dbReference type="GO" id="GO:0071949">
    <property type="term" value="F:FAD binding"/>
    <property type="evidence" value="ECO:0007669"/>
    <property type="project" value="InterPro"/>
</dbReference>
<dbReference type="Gene3D" id="3.50.50.60">
    <property type="entry name" value="FAD/NAD(P)-binding domain"/>
    <property type="match status" value="2"/>
</dbReference>
<keyword evidence="7" id="KW-0503">Monooxygenase</keyword>
<dbReference type="NCBIfam" id="TIGR01988">
    <property type="entry name" value="Ubi-OHases"/>
    <property type="match status" value="1"/>
</dbReference>
<dbReference type="SUPFAM" id="SSF51905">
    <property type="entry name" value="FAD/NAD(P)-binding domain"/>
    <property type="match status" value="1"/>
</dbReference>
<dbReference type="PANTHER" id="PTHR43876">
    <property type="entry name" value="UBIQUINONE BIOSYNTHESIS MONOOXYGENASE COQ6, MITOCHONDRIAL"/>
    <property type="match status" value="1"/>
</dbReference>
<dbReference type="GO" id="GO:0004497">
    <property type="term" value="F:monooxygenase activity"/>
    <property type="evidence" value="ECO:0007669"/>
    <property type="project" value="UniProtKB-KW"/>
</dbReference>
<dbReference type="UniPathway" id="UPA00232"/>
<evidence type="ECO:0000256" key="3">
    <source>
        <dbReference type="ARBA" id="ARBA00005349"/>
    </source>
</evidence>
<keyword evidence="6" id="KW-0560">Oxidoreductase</keyword>
<dbReference type="EMBL" id="SGWZ01000008">
    <property type="protein sequence ID" value="RZS63799.1"/>
    <property type="molecule type" value="Genomic_DNA"/>
</dbReference>
<dbReference type="InterPro" id="IPR036188">
    <property type="entry name" value="FAD/NAD-bd_sf"/>
</dbReference>
<dbReference type="InterPro" id="IPR010971">
    <property type="entry name" value="UbiH/COQ6"/>
</dbReference>
<dbReference type="Pfam" id="PF01494">
    <property type="entry name" value="FAD_binding_3"/>
    <property type="match status" value="1"/>
</dbReference>
<evidence type="ECO:0000313" key="9">
    <source>
        <dbReference type="EMBL" id="RZS63799.1"/>
    </source>
</evidence>
<comment type="similarity">
    <text evidence="3">Belongs to the UbiH/COQ6 family.</text>
</comment>
<comment type="caution">
    <text evidence="9">The sequence shown here is derived from an EMBL/GenBank/DDBJ whole genome shotgun (WGS) entry which is preliminary data.</text>
</comment>
<dbReference type="PANTHER" id="PTHR43876:SF25">
    <property type="entry name" value="MONOOXYGENASE NMA2164"/>
    <property type="match status" value="1"/>
</dbReference>
<dbReference type="RefSeq" id="WP_127774662.1">
    <property type="nucleotide sequence ID" value="NZ_CBCSEB010000013.1"/>
</dbReference>
<keyword evidence="9" id="KW-0830">Ubiquinone</keyword>
<dbReference type="InterPro" id="IPR051205">
    <property type="entry name" value="UbiH/COQ6_monooxygenase"/>
</dbReference>
<dbReference type="NCBIfam" id="NF006593">
    <property type="entry name" value="PRK09126.1"/>
    <property type="match status" value="1"/>
</dbReference>
<proteinExistence type="inferred from homology"/>
<evidence type="ECO:0000256" key="5">
    <source>
        <dbReference type="ARBA" id="ARBA00022827"/>
    </source>
</evidence>
<evidence type="ECO:0000256" key="6">
    <source>
        <dbReference type="ARBA" id="ARBA00023002"/>
    </source>
</evidence>
<evidence type="ECO:0000256" key="1">
    <source>
        <dbReference type="ARBA" id="ARBA00001974"/>
    </source>
</evidence>
<dbReference type="InterPro" id="IPR002938">
    <property type="entry name" value="FAD-bd"/>
</dbReference>
<evidence type="ECO:0000256" key="4">
    <source>
        <dbReference type="ARBA" id="ARBA00022630"/>
    </source>
</evidence>
<evidence type="ECO:0000256" key="7">
    <source>
        <dbReference type="ARBA" id="ARBA00023033"/>
    </source>
</evidence>
<gene>
    <name evidence="9" type="ORF">EV679_3443</name>
</gene>
<dbReference type="Proteomes" id="UP000292039">
    <property type="component" value="Unassembled WGS sequence"/>
</dbReference>
<comment type="cofactor">
    <cofactor evidence="1">
        <name>FAD</name>
        <dbReference type="ChEBI" id="CHEBI:57692"/>
    </cofactor>
</comment>
<dbReference type="OrthoDB" id="9769565at2"/>
<evidence type="ECO:0000259" key="8">
    <source>
        <dbReference type="Pfam" id="PF01494"/>
    </source>
</evidence>
<evidence type="ECO:0000256" key="2">
    <source>
        <dbReference type="ARBA" id="ARBA00004749"/>
    </source>
</evidence>
<dbReference type="GO" id="GO:0016705">
    <property type="term" value="F:oxidoreductase activity, acting on paired donors, with incorporation or reduction of molecular oxygen"/>
    <property type="evidence" value="ECO:0007669"/>
    <property type="project" value="InterPro"/>
</dbReference>
<organism evidence="9 10">
    <name type="scientific">Kerstersia gyiorum</name>
    <dbReference type="NCBI Taxonomy" id="206506"/>
    <lineage>
        <taxon>Bacteria</taxon>
        <taxon>Pseudomonadati</taxon>
        <taxon>Pseudomonadota</taxon>
        <taxon>Betaproteobacteria</taxon>
        <taxon>Burkholderiales</taxon>
        <taxon>Alcaligenaceae</taxon>
        <taxon>Kerstersia</taxon>
    </lineage>
</organism>
<protein>
    <submittedName>
        <fullName evidence="9">Ubiquinone biosynthesis UbiH/UbiF/VisC/COQ6 family hydroxylase</fullName>
    </submittedName>
</protein>
<evidence type="ECO:0000313" key="10">
    <source>
        <dbReference type="Proteomes" id="UP000292039"/>
    </source>
</evidence>
<dbReference type="GO" id="GO:0006744">
    <property type="term" value="P:ubiquinone biosynthetic process"/>
    <property type="evidence" value="ECO:0007669"/>
    <property type="project" value="UniProtKB-UniPathway"/>
</dbReference>
<keyword evidence="4" id="KW-0285">Flavoprotein</keyword>